<evidence type="ECO:0000256" key="1">
    <source>
        <dbReference type="SAM" id="MobiDB-lite"/>
    </source>
</evidence>
<accession>A0ABR3ZUJ7</accession>
<reference evidence="2 3" key="1">
    <citation type="submission" date="2024-09" db="EMBL/GenBank/DDBJ databases">
        <title>Rethinking Asexuality: The Enigmatic Case of Functional Sexual Genes in Lepraria (Stereocaulaceae).</title>
        <authorList>
            <person name="Doellman M."/>
            <person name="Sun Y."/>
            <person name="Barcenas-Pena A."/>
            <person name="Lumbsch H.T."/>
            <person name="Grewe F."/>
        </authorList>
    </citation>
    <scope>NUCLEOTIDE SEQUENCE [LARGE SCALE GENOMIC DNA]</scope>
    <source>
        <strain evidence="2 3">Mercado 3170</strain>
    </source>
</reference>
<feature type="compositionally biased region" description="Basic and acidic residues" evidence="1">
    <location>
        <begin position="465"/>
        <end position="510"/>
    </location>
</feature>
<protein>
    <submittedName>
        <fullName evidence="2">Uncharacterized protein</fullName>
    </submittedName>
</protein>
<feature type="compositionally biased region" description="Polar residues" evidence="1">
    <location>
        <begin position="65"/>
        <end position="83"/>
    </location>
</feature>
<keyword evidence="3" id="KW-1185">Reference proteome</keyword>
<feature type="compositionally biased region" description="Low complexity" evidence="1">
    <location>
        <begin position="128"/>
        <end position="146"/>
    </location>
</feature>
<feature type="compositionally biased region" description="Basic and acidic residues" evidence="1">
    <location>
        <begin position="520"/>
        <end position="532"/>
    </location>
</feature>
<comment type="caution">
    <text evidence="2">The sequence shown here is derived from an EMBL/GenBank/DDBJ whole genome shotgun (WGS) entry which is preliminary data.</text>
</comment>
<feature type="region of interest" description="Disordered" evidence="1">
    <location>
        <begin position="57"/>
        <end position="98"/>
    </location>
</feature>
<sequence>MDKQAIFVADASRDDSQIANSGRPDISVDICTPPAVTNARPSDVQVSSKVRMPPYSHAVPVVTATDATQPSSPNGQSLSSPATTRHEPTPRAVTAGYRSTSNVLTGSLDHLANENSPARSSQTKYARSSQPQPSSTLSTSAPSQASHDGKKPSATSAAFPVTASEKIHAGSSKNVLKRSFDHKNENCSSYKRSRGCANGVLNQLTAVQADDREWWDDARFDPPKDWDEVQALQEALAPTIRTFATISGRPSPQVSPWTPYGYQYRFLQRAMLENWKADRRLGNAPMLAGLCAWPGGVMAWRKARVHTSEVELLAYKHPSLLVPQIRPGSLLWYQNFDREWFQGDEEDRRRQDAIQNEIMHRDLGQRQATQAQARLEAVSAQIRPSPPAQRRGTPVNPRKRAINAQVRLKTEVLGQPVTEARDQGKEDATQPRADTSAPRQATPITFQKTSIEAYAPVISQNLGKDSTKARRGEGMRPHEDSKIQAGTRHQETVHQEESANREELRDREGETAAQPTKSYENTETRERPSRLQ</sequence>
<evidence type="ECO:0000313" key="3">
    <source>
        <dbReference type="Proteomes" id="UP001590950"/>
    </source>
</evidence>
<dbReference type="Proteomes" id="UP001590950">
    <property type="component" value="Unassembled WGS sequence"/>
</dbReference>
<feature type="region of interest" description="Disordered" evidence="1">
    <location>
        <begin position="1"/>
        <end position="26"/>
    </location>
</feature>
<proteinExistence type="predicted"/>
<feature type="compositionally biased region" description="Basic and acidic residues" evidence="1">
    <location>
        <begin position="419"/>
        <end position="429"/>
    </location>
</feature>
<feature type="region of interest" description="Disordered" evidence="1">
    <location>
        <begin position="33"/>
        <end position="52"/>
    </location>
</feature>
<feature type="region of interest" description="Disordered" evidence="1">
    <location>
        <begin position="365"/>
        <end position="532"/>
    </location>
</feature>
<organism evidence="2 3">
    <name type="scientific">Stereocaulon virgatum</name>
    <dbReference type="NCBI Taxonomy" id="373712"/>
    <lineage>
        <taxon>Eukaryota</taxon>
        <taxon>Fungi</taxon>
        <taxon>Dikarya</taxon>
        <taxon>Ascomycota</taxon>
        <taxon>Pezizomycotina</taxon>
        <taxon>Lecanoromycetes</taxon>
        <taxon>OSLEUM clade</taxon>
        <taxon>Lecanoromycetidae</taxon>
        <taxon>Lecanorales</taxon>
        <taxon>Lecanorineae</taxon>
        <taxon>Stereocaulaceae</taxon>
        <taxon>Stereocaulon</taxon>
    </lineage>
</organism>
<feature type="compositionally biased region" description="Polar residues" evidence="1">
    <location>
        <begin position="113"/>
        <end position="127"/>
    </location>
</feature>
<feature type="region of interest" description="Disordered" evidence="1">
    <location>
        <begin position="110"/>
        <end position="157"/>
    </location>
</feature>
<dbReference type="EMBL" id="JBEFKJ010000047">
    <property type="protein sequence ID" value="KAL2036928.1"/>
    <property type="molecule type" value="Genomic_DNA"/>
</dbReference>
<gene>
    <name evidence="2" type="ORF">N7G274_010353</name>
</gene>
<feature type="compositionally biased region" description="Polar residues" evidence="1">
    <location>
        <begin position="437"/>
        <end position="450"/>
    </location>
</feature>
<name>A0ABR3ZUJ7_9LECA</name>
<evidence type="ECO:0000313" key="2">
    <source>
        <dbReference type="EMBL" id="KAL2036928.1"/>
    </source>
</evidence>